<dbReference type="InterPro" id="IPR007332">
    <property type="entry name" value="DUF411"/>
</dbReference>
<dbReference type="EMBL" id="JAQHXR010000002">
    <property type="protein sequence ID" value="MDA3968761.1"/>
    <property type="molecule type" value="Genomic_DNA"/>
</dbReference>
<organism evidence="2 3">
    <name type="scientific">Helicobacter ibis</name>
    <dbReference type="NCBI Taxonomy" id="2962633"/>
    <lineage>
        <taxon>Bacteria</taxon>
        <taxon>Pseudomonadati</taxon>
        <taxon>Campylobacterota</taxon>
        <taxon>Epsilonproteobacteria</taxon>
        <taxon>Campylobacterales</taxon>
        <taxon>Helicobacteraceae</taxon>
        <taxon>Helicobacter</taxon>
    </lineage>
</organism>
<accession>A0ABT4VDI0</accession>
<evidence type="ECO:0000313" key="2">
    <source>
        <dbReference type="EMBL" id="MDA3968761.1"/>
    </source>
</evidence>
<sequence length="150" mass="16842">MKKTLLLSSIFSMCLFADIIELHNSPFCGCCKEWEKYMVNKGYKVNSVYDDNIASFKEKHNIAPKYQSCHTGLIDGYVVEGHVPEDALRWLLDNKPKGIIGISTPGMPIGSPGMEQGDTTEDYPVVLLKEDGTHELYGIYNGHKLITKEK</sequence>
<keyword evidence="1" id="KW-0732">Signal</keyword>
<dbReference type="Proteomes" id="UP001210261">
    <property type="component" value="Unassembled WGS sequence"/>
</dbReference>
<keyword evidence="3" id="KW-1185">Reference proteome</keyword>
<dbReference type="RefSeq" id="WP_271021057.1">
    <property type="nucleotide sequence ID" value="NZ_JAQHXR010000002.1"/>
</dbReference>
<gene>
    <name evidence="2" type="ORF">PF021_03620</name>
</gene>
<proteinExistence type="predicted"/>
<feature type="signal peptide" evidence="1">
    <location>
        <begin position="1"/>
        <end position="17"/>
    </location>
</feature>
<feature type="chain" id="PRO_5045721832" evidence="1">
    <location>
        <begin position="18"/>
        <end position="150"/>
    </location>
</feature>
<comment type="caution">
    <text evidence="2">The sequence shown here is derived from an EMBL/GenBank/DDBJ whole genome shotgun (WGS) entry which is preliminary data.</text>
</comment>
<name>A0ABT4VDI0_9HELI</name>
<evidence type="ECO:0000313" key="3">
    <source>
        <dbReference type="Proteomes" id="UP001210261"/>
    </source>
</evidence>
<reference evidence="2 3" key="1">
    <citation type="submission" date="2023-01" db="EMBL/GenBank/DDBJ databases">
        <title>Description of Helicobacter ibis sp. nov. isolated from faecal droppings of black-faced ibis (Theristicus melanopis).</title>
        <authorList>
            <person name="Lopez-Cantillo M."/>
            <person name="Vidal-Veuthey B."/>
            <person name="Mella A."/>
            <person name="De La Haba R."/>
            <person name="Collado L."/>
        </authorList>
    </citation>
    <scope>NUCLEOTIDE SEQUENCE [LARGE SCALE GENOMIC DNA]</scope>
    <source>
        <strain evidence="2 3">A82</strain>
    </source>
</reference>
<evidence type="ECO:0000256" key="1">
    <source>
        <dbReference type="SAM" id="SignalP"/>
    </source>
</evidence>
<dbReference type="Pfam" id="PF04214">
    <property type="entry name" value="DUF411"/>
    <property type="match status" value="1"/>
</dbReference>
<protein>
    <submittedName>
        <fullName evidence="2">DUF411 domain-containing protein</fullName>
    </submittedName>
</protein>